<dbReference type="Proteomes" id="UP000663829">
    <property type="component" value="Unassembled WGS sequence"/>
</dbReference>
<name>A0A815FYA7_9BILA</name>
<evidence type="ECO:0000313" key="3">
    <source>
        <dbReference type="EMBL" id="CAF4185468.1"/>
    </source>
</evidence>
<evidence type="ECO:0000256" key="1">
    <source>
        <dbReference type="SAM" id="MobiDB-lite"/>
    </source>
</evidence>
<organism evidence="2 4">
    <name type="scientific">Didymodactylos carnosus</name>
    <dbReference type="NCBI Taxonomy" id="1234261"/>
    <lineage>
        <taxon>Eukaryota</taxon>
        <taxon>Metazoa</taxon>
        <taxon>Spiralia</taxon>
        <taxon>Gnathifera</taxon>
        <taxon>Rotifera</taxon>
        <taxon>Eurotatoria</taxon>
        <taxon>Bdelloidea</taxon>
        <taxon>Philodinida</taxon>
        <taxon>Philodinidae</taxon>
        <taxon>Didymodactylos</taxon>
    </lineage>
</organism>
<evidence type="ECO:0000313" key="4">
    <source>
        <dbReference type="Proteomes" id="UP000663829"/>
    </source>
</evidence>
<dbReference type="AlphaFoldDB" id="A0A815FYA7"/>
<gene>
    <name evidence="2" type="ORF">GPM918_LOCUS29973</name>
    <name evidence="3" type="ORF">SRO942_LOCUS30574</name>
</gene>
<comment type="caution">
    <text evidence="2">The sequence shown here is derived from an EMBL/GenBank/DDBJ whole genome shotgun (WGS) entry which is preliminary data.</text>
</comment>
<feature type="compositionally biased region" description="Polar residues" evidence="1">
    <location>
        <begin position="27"/>
        <end position="38"/>
    </location>
</feature>
<accession>A0A815FYA7</accession>
<dbReference type="EMBL" id="CAJNOQ010013922">
    <property type="protein sequence ID" value="CAF1331502.1"/>
    <property type="molecule type" value="Genomic_DNA"/>
</dbReference>
<keyword evidence="4" id="KW-1185">Reference proteome</keyword>
<reference evidence="2" key="1">
    <citation type="submission" date="2021-02" db="EMBL/GenBank/DDBJ databases">
        <authorList>
            <person name="Nowell W R."/>
        </authorList>
    </citation>
    <scope>NUCLEOTIDE SEQUENCE</scope>
</reference>
<protein>
    <submittedName>
        <fullName evidence="2">Uncharacterized protein</fullName>
    </submittedName>
</protein>
<proteinExistence type="predicted"/>
<feature type="region of interest" description="Disordered" evidence="1">
    <location>
        <begin position="1"/>
        <end position="38"/>
    </location>
</feature>
<dbReference type="EMBL" id="CAJOBC010053406">
    <property type="protein sequence ID" value="CAF4185468.1"/>
    <property type="molecule type" value="Genomic_DNA"/>
</dbReference>
<sequence>MNQKHVQMVHGHLSKKHFDGAKHRTKSTAALSENQPNERTTTIARNLEKLRLEVIRTEARVNFLQECKKNNIIPRGMIIKSNYNIYKNNKLLSETMNKIRDNTLAWRLKQLRSYQINANTQISILKYYIDTEQSQRDHSNALSWMIKKVNKIRDELKIKHEKKLNYLIDHLKRHPSLSAPNNNNNKFDNKNTYVVNNSNKTLTEQQLNVLEKGLKYVPTPKSIDLVDIITNVETSLKLTPKILKQVAISEVTEFVQK</sequence>
<dbReference type="Proteomes" id="UP000681722">
    <property type="component" value="Unassembled WGS sequence"/>
</dbReference>
<evidence type="ECO:0000313" key="2">
    <source>
        <dbReference type="EMBL" id="CAF1331502.1"/>
    </source>
</evidence>